<dbReference type="Pfam" id="PF00535">
    <property type="entry name" value="Glycos_transf_2"/>
    <property type="match status" value="1"/>
</dbReference>
<feature type="domain" description="Glycosyltransferase 2-like" evidence="1">
    <location>
        <begin position="4"/>
        <end position="134"/>
    </location>
</feature>
<accession>A0A6G7J0L2</accession>
<dbReference type="Gene3D" id="3.90.550.10">
    <property type="entry name" value="Spore Coat Polysaccharide Biosynthesis Protein SpsA, Chain A"/>
    <property type="match status" value="1"/>
</dbReference>
<dbReference type="GO" id="GO:0016758">
    <property type="term" value="F:hexosyltransferase activity"/>
    <property type="evidence" value="ECO:0007669"/>
    <property type="project" value="UniProtKB-ARBA"/>
</dbReference>
<sequence>MRLSIVIPLYNKEKFIDRCLNSLLDQNLPPEEYEIIIVDDGSTDSSYAIACTYAEKYSNVVAHRQKNGGAGAARNTGFEMSKGAYVYFLDADDYIAKDTLKPIAEISEQNSLDILGFNTKHVNNTEFLPNSTTENPENLTVVILDGITFIAERNFRNEAWWYIINREFLIETGIKFTEGRFIQDSIFTATLLLRPKRISKINFDVHRFVKVENSATTNKKQAHIVKFIDDLVYAIGRFDVLIKSLDRSDKNYQKVVKIYKSKQQSFVFTIFLKAFRCPAIRFKDLNKILIKLKELEVYPINRKIGGIGGPKTRTLYNFTFIPVFNNKVLLYLGLKLNRLKASVL</sequence>
<keyword evidence="3" id="KW-1185">Reference proteome</keyword>
<reference evidence="2 3" key="1">
    <citation type="submission" date="2020-02" db="EMBL/GenBank/DDBJ databases">
        <title>Complete genome of Muricauda sp. 501str8.</title>
        <authorList>
            <person name="Dong B."/>
            <person name="Zhu S."/>
            <person name="Yang J."/>
            <person name="Chen J."/>
        </authorList>
    </citation>
    <scope>NUCLEOTIDE SEQUENCE [LARGE SCALE GENOMIC DNA]</scope>
    <source>
        <strain evidence="2 3">501str8</strain>
    </source>
</reference>
<dbReference type="EMBL" id="CP049616">
    <property type="protein sequence ID" value="QII44190.1"/>
    <property type="molecule type" value="Genomic_DNA"/>
</dbReference>
<dbReference type="InterPro" id="IPR029044">
    <property type="entry name" value="Nucleotide-diphossugar_trans"/>
</dbReference>
<evidence type="ECO:0000259" key="1">
    <source>
        <dbReference type="Pfam" id="PF00535"/>
    </source>
</evidence>
<dbReference type="AlphaFoldDB" id="A0A6G7J0L2"/>
<dbReference type="PANTHER" id="PTHR22916">
    <property type="entry name" value="GLYCOSYLTRANSFERASE"/>
    <property type="match status" value="1"/>
</dbReference>
<proteinExistence type="predicted"/>
<dbReference type="InterPro" id="IPR001173">
    <property type="entry name" value="Glyco_trans_2-like"/>
</dbReference>
<keyword evidence="2" id="KW-0808">Transferase</keyword>
<evidence type="ECO:0000313" key="3">
    <source>
        <dbReference type="Proteomes" id="UP000502928"/>
    </source>
</evidence>
<dbReference type="Proteomes" id="UP000502928">
    <property type="component" value="Chromosome"/>
</dbReference>
<name>A0A6G7J0L2_9FLAO</name>
<dbReference type="KEGG" id="mut:GVT53_05715"/>
<dbReference type="RefSeq" id="WP_166247851.1">
    <property type="nucleotide sequence ID" value="NZ_CP049616.1"/>
</dbReference>
<evidence type="ECO:0000313" key="2">
    <source>
        <dbReference type="EMBL" id="QII44190.1"/>
    </source>
</evidence>
<dbReference type="CDD" id="cd00761">
    <property type="entry name" value="Glyco_tranf_GTA_type"/>
    <property type="match status" value="1"/>
</dbReference>
<protein>
    <submittedName>
        <fullName evidence="2">Glycosyltransferase</fullName>
    </submittedName>
</protein>
<organism evidence="2 3">
    <name type="scientific">Flagellimonas oceani</name>
    <dbReference type="NCBI Taxonomy" id="2698672"/>
    <lineage>
        <taxon>Bacteria</taxon>
        <taxon>Pseudomonadati</taxon>
        <taxon>Bacteroidota</taxon>
        <taxon>Flavobacteriia</taxon>
        <taxon>Flavobacteriales</taxon>
        <taxon>Flavobacteriaceae</taxon>
        <taxon>Flagellimonas</taxon>
    </lineage>
</organism>
<dbReference type="SUPFAM" id="SSF53448">
    <property type="entry name" value="Nucleotide-diphospho-sugar transferases"/>
    <property type="match status" value="1"/>
</dbReference>
<gene>
    <name evidence="2" type="ORF">GVT53_05715</name>
</gene>
<dbReference type="PANTHER" id="PTHR22916:SF3">
    <property type="entry name" value="UDP-GLCNAC:BETAGAL BETA-1,3-N-ACETYLGLUCOSAMINYLTRANSFERASE-LIKE PROTEIN 1"/>
    <property type="match status" value="1"/>
</dbReference>